<keyword evidence="3 6" id="KW-0812">Transmembrane</keyword>
<evidence type="ECO:0000256" key="5">
    <source>
        <dbReference type="ARBA" id="ARBA00023136"/>
    </source>
</evidence>
<feature type="transmembrane region" description="Helical" evidence="6">
    <location>
        <begin position="476"/>
        <end position="498"/>
    </location>
</feature>
<evidence type="ECO:0000259" key="7">
    <source>
        <dbReference type="Pfam" id="PF12832"/>
    </source>
</evidence>
<dbReference type="PANTHER" id="PTHR16172:SF30">
    <property type="entry name" value="SUGAR BABY, ISOFORM C"/>
    <property type="match status" value="1"/>
</dbReference>
<evidence type="ECO:0000256" key="1">
    <source>
        <dbReference type="ARBA" id="ARBA00004141"/>
    </source>
</evidence>
<feature type="transmembrane region" description="Helical" evidence="6">
    <location>
        <begin position="540"/>
        <end position="560"/>
    </location>
</feature>
<keyword evidence="5 6" id="KW-0472">Membrane</keyword>
<accession>A0AAV2AMN2</accession>
<dbReference type="EMBL" id="CAXIEN010000179">
    <property type="protein sequence ID" value="CAL1284444.1"/>
    <property type="molecule type" value="Genomic_DNA"/>
</dbReference>
<dbReference type="AlphaFoldDB" id="A0AAV2AMN2"/>
<dbReference type="Gene3D" id="1.20.1250.20">
    <property type="entry name" value="MFS general substrate transporter like domains"/>
    <property type="match status" value="2"/>
</dbReference>
<comment type="similarity">
    <text evidence="2">Belongs to the major facilitator superfamily. MFSD6 family.</text>
</comment>
<comment type="caution">
    <text evidence="8">The sequence shown here is derived from an EMBL/GenBank/DDBJ whole genome shotgun (WGS) entry which is preliminary data.</text>
</comment>
<keyword evidence="9" id="KW-1185">Reference proteome</keyword>
<feature type="transmembrane region" description="Helical" evidence="6">
    <location>
        <begin position="420"/>
        <end position="443"/>
    </location>
</feature>
<feature type="domain" description="Major facilitator superfamily associated" evidence="7">
    <location>
        <begin position="37"/>
        <end position="544"/>
    </location>
</feature>
<evidence type="ECO:0000256" key="3">
    <source>
        <dbReference type="ARBA" id="ARBA00022692"/>
    </source>
</evidence>
<feature type="transmembrane region" description="Helical" evidence="6">
    <location>
        <begin position="89"/>
        <end position="110"/>
    </location>
</feature>
<dbReference type="InterPro" id="IPR051717">
    <property type="entry name" value="MFS_MFSD6"/>
</dbReference>
<organism evidence="8 9">
    <name type="scientific">Larinioides sclopetarius</name>
    <dbReference type="NCBI Taxonomy" id="280406"/>
    <lineage>
        <taxon>Eukaryota</taxon>
        <taxon>Metazoa</taxon>
        <taxon>Ecdysozoa</taxon>
        <taxon>Arthropoda</taxon>
        <taxon>Chelicerata</taxon>
        <taxon>Arachnida</taxon>
        <taxon>Araneae</taxon>
        <taxon>Araneomorphae</taxon>
        <taxon>Entelegynae</taxon>
        <taxon>Araneoidea</taxon>
        <taxon>Araneidae</taxon>
        <taxon>Larinioides</taxon>
    </lineage>
</organism>
<feature type="transmembrane region" description="Helical" evidence="6">
    <location>
        <begin position="311"/>
        <end position="328"/>
    </location>
</feature>
<feature type="transmembrane region" description="Helical" evidence="6">
    <location>
        <begin position="510"/>
        <end position="534"/>
    </location>
</feature>
<proteinExistence type="inferred from homology"/>
<evidence type="ECO:0000256" key="6">
    <source>
        <dbReference type="SAM" id="Phobius"/>
    </source>
</evidence>
<dbReference type="Pfam" id="PF12832">
    <property type="entry name" value="MFS_1_like"/>
    <property type="match status" value="1"/>
</dbReference>
<feature type="transmembrane region" description="Helical" evidence="6">
    <location>
        <begin position="340"/>
        <end position="359"/>
    </location>
</feature>
<evidence type="ECO:0000256" key="2">
    <source>
        <dbReference type="ARBA" id="ARBA00005241"/>
    </source>
</evidence>
<dbReference type="GO" id="GO:0016020">
    <property type="term" value="C:membrane"/>
    <property type="evidence" value="ECO:0007669"/>
    <property type="project" value="UniProtKB-SubCell"/>
</dbReference>
<dbReference type="SUPFAM" id="SSF103473">
    <property type="entry name" value="MFS general substrate transporter"/>
    <property type="match status" value="1"/>
</dbReference>
<evidence type="ECO:0000313" key="9">
    <source>
        <dbReference type="Proteomes" id="UP001497382"/>
    </source>
</evidence>
<feature type="transmembrane region" description="Helical" evidence="6">
    <location>
        <begin position="380"/>
        <end position="408"/>
    </location>
</feature>
<evidence type="ECO:0000256" key="4">
    <source>
        <dbReference type="ARBA" id="ARBA00022989"/>
    </source>
</evidence>
<name>A0AAV2AMN2_9ARAC</name>
<protein>
    <recommendedName>
        <fullName evidence="7">Major facilitator superfamily associated domain-containing protein</fullName>
    </recommendedName>
</protein>
<feature type="transmembrane region" description="Helical" evidence="6">
    <location>
        <begin position="450"/>
        <end position="470"/>
    </location>
</feature>
<reference evidence="8 9" key="1">
    <citation type="submission" date="2024-04" db="EMBL/GenBank/DDBJ databases">
        <authorList>
            <person name="Rising A."/>
            <person name="Reimegard J."/>
            <person name="Sonavane S."/>
            <person name="Akerstrom W."/>
            <person name="Nylinder S."/>
            <person name="Hedman E."/>
            <person name="Kallberg Y."/>
        </authorList>
    </citation>
    <scope>NUCLEOTIDE SEQUENCE [LARGE SCALE GENOMIC DNA]</scope>
</reference>
<gene>
    <name evidence="8" type="ORF">LARSCL_LOCUS13150</name>
</gene>
<dbReference type="InterPro" id="IPR024989">
    <property type="entry name" value="MFS_assoc_dom"/>
</dbReference>
<dbReference type="PANTHER" id="PTHR16172">
    <property type="entry name" value="MAJOR FACILITATOR SUPERFAMILY DOMAIN-CONTAINING PROTEIN 6-LIKE"/>
    <property type="match status" value="1"/>
</dbReference>
<comment type="subcellular location">
    <subcellularLocation>
        <location evidence="1">Membrane</location>
        <topology evidence="1">Multi-pass membrane protein</topology>
    </subcellularLocation>
</comment>
<dbReference type="Proteomes" id="UP001497382">
    <property type="component" value="Unassembled WGS sequence"/>
</dbReference>
<keyword evidence="4 6" id="KW-1133">Transmembrane helix</keyword>
<sequence length="591" mass="64875">MTSRAQWLRSRPGVGGKNMFYLSKRACVRWETTVTSYGGVKPFLSLIGKGLNISATAVGFTNTTMMGLTLLSKPFIGSKVDYFRNLRVFLIYLVLLNALSTLGLLLLPPIEESTQEPLRMRLRVTNISQDFTIPLPDLFGNECIKEMAGGSEVNCFIVRNGNASKTGNSDEIEVNCYTVQKRNASKIADGNELVNGIQFEGFQNTDFQILSNCDIVNATLAKQQYSKEPKTANFKNLNHSHILHLKCEPDVRLCEIQVSTSVNEYETYQFWGFACLVIIAGLATGSTDSLSDVACYEVLGEQRHLYGRQRLFGTVGLSLSCLLSGYLSDLATGDSSSKDYSPGFYLMLCLMLTDTLILYKMPLNKDLKVSTNIYKDVRKVFHSSAVILFAIGSVLIGCLAAAIAYYELWYLQDLGASQSLLGWTIIIQCLVAELPFFVFSGWFVKKFGSFNCLVGSFAAYALRFGSYSLITNPWWALLIATTHGFTFAIFQAAMTNFVSVNAPKGVEGTMFGLFGGLIDGMGQASGSLLCGVAFDKLGGRLTFSIASIFSGTCAIAFLILSRLITRCPNRTRENSLESISLKDGTHDSHAA</sequence>
<dbReference type="InterPro" id="IPR036259">
    <property type="entry name" value="MFS_trans_sf"/>
</dbReference>
<evidence type="ECO:0000313" key="8">
    <source>
        <dbReference type="EMBL" id="CAL1284444.1"/>
    </source>
</evidence>